<dbReference type="AlphaFoldDB" id="E9GM84"/>
<dbReference type="Proteomes" id="UP000000305">
    <property type="component" value="Unassembled WGS sequence"/>
</dbReference>
<evidence type="ECO:0000313" key="2">
    <source>
        <dbReference type="Proteomes" id="UP000000305"/>
    </source>
</evidence>
<protein>
    <submittedName>
        <fullName evidence="1">Uncharacterized protein</fullName>
    </submittedName>
</protein>
<organism evidence="1 2">
    <name type="scientific">Daphnia pulex</name>
    <name type="common">Water flea</name>
    <dbReference type="NCBI Taxonomy" id="6669"/>
    <lineage>
        <taxon>Eukaryota</taxon>
        <taxon>Metazoa</taxon>
        <taxon>Ecdysozoa</taxon>
        <taxon>Arthropoda</taxon>
        <taxon>Crustacea</taxon>
        <taxon>Branchiopoda</taxon>
        <taxon>Diplostraca</taxon>
        <taxon>Cladocera</taxon>
        <taxon>Anomopoda</taxon>
        <taxon>Daphniidae</taxon>
        <taxon>Daphnia</taxon>
    </lineage>
</organism>
<reference evidence="1 2" key="1">
    <citation type="journal article" date="2011" name="Science">
        <title>The ecoresponsive genome of Daphnia pulex.</title>
        <authorList>
            <person name="Colbourne J.K."/>
            <person name="Pfrender M.E."/>
            <person name="Gilbert D."/>
            <person name="Thomas W.K."/>
            <person name="Tucker A."/>
            <person name="Oakley T.H."/>
            <person name="Tokishita S."/>
            <person name="Aerts A."/>
            <person name="Arnold G.J."/>
            <person name="Basu M.K."/>
            <person name="Bauer D.J."/>
            <person name="Caceres C.E."/>
            <person name="Carmel L."/>
            <person name="Casola C."/>
            <person name="Choi J.H."/>
            <person name="Detter J.C."/>
            <person name="Dong Q."/>
            <person name="Dusheyko S."/>
            <person name="Eads B.D."/>
            <person name="Frohlich T."/>
            <person name="Geiler-Samerotte K.A."/>
            <person name="Gerlach D."/>
            <person name="Hatcher P."/>
            <person name="Jogdeo S."/>
            <person name="Krijgsveld J."/>
            <person name="Kriventseva E.V."/>
            <person name="Kultz D."/>
            <person name="Laforsch C."/>
            <person name="Lindquist E."/>
            <person name="Lopez J."/>
            <person name="Manak J.R."/>
            <person name="Muller J."/>
            <person name="Pangilinan J."/>
            <person name="Patwardhan R.P."/>
            <person name="Pitluck S."/>
            <person name="Pritham E.J."/>
            <person name="Rechtsteiner A."/>
            <person name="Rho M."/>
            <person name="Rogozin I.B."/>
            <person name="Sakarya O."/>
            <person name="Salamov A."/>
            <person name="Schaack S."/>
            <person name="Shapiro H."/>
            <person name="Shiga Y."/>
            <person name="Skalitzky C."/>
            <person name="Smith Z."/>
            <person name="Souvorov A."/>
            <person name="Sung W."/>
            <person name="Tang Z."/>
            <person name="Tsuchiya D."/>
            <person name="Tu H."/>
            <person name="Vos H."/>
            <person name="Wang M."/>
            <person name="Wolf Y.I."/>
            <person name="Yamagata H."/>
            <person name="Yamada T."/>
            <person name="Ye Y."/>
            <person name="Shaw J.R."/>
            <person name="Andrews J."/>
            <person name="Crease T.J."/>
            <person name="Tang H."/>
            <person name="Lucas S.M."/>
            <person name="Robertson H.M."/>
            <person name="Bork P."/>
            <person name="Koonin E.V."/>
            <person name="Zdobnov E.M."/>
            <person name="Grigoriev I.V."/>
            <person name="Lynch M."/>
            <person name="Boore J.L."/>
        </authorList>
    </citation>
    <scope>NUCLEOTIDE SEQUENCE [LARGE SCALE GENOMIC DNA]</scope>
</reference>
<dbReference type="EMBL" id="GL732552">
    <property type="protein sequence ID" value="EFX79432.1"/>
    <property type="molecule type" value="Genomic_DNA"/>
</dbReference>
<dbReference type="OrthoDB" id="10423751at2759"/>
<dbReference type="KEGG" id="dpx:DAPPUDRAFT_319597"/>
<sequence length="132" mass="15065">MCYNVPVDPIIANAQLQIAQENYAKELGLISDPKTLPVGLTPLYSLPFNCDKWIHRSKTTKPIIINCCFNRKNAPCGTSTIVAYEVSCKRNLGLNKVQESSYQVCHDRSNDNTLYSVNRLQAQIRRHFQIMY</sequence>
<dbReference type="HOGENOM" id="CLU_1919164_0_0_1"/>
<keyword evidence="2" id="KW-1185">Reference proteome</keyword>
<gene>
    <name evidence="1" type="ORF">DAPPUDRAFT_319597</name>
</gene>
<dbReference type="InParanoid" id="E9GM84"/>
<accession>E9GM84</accession>
<name>E9GM84_DAPPU</name>
<evidence type="ECO:0000313" key="1">
    <source>
        <dbReference type="EMBL" id="EFX79432.1"/>
    </source>
</evidence>
<proteinExistence type="predicted"/>